<feature type="coiled-coil region" evidence="3">
    <location>
        <begin position="39"/>
        <end position="66"/>
    </location>
</feature>
<evidence type="ECO:0000313" key="4">
    <source>
        <dbReference type="EMBL" id="OQS03404.1"/>
    </source>
</evidence>
<keyword evidence="1" id="KW-0677">Repeat</keyword>
<accession>A0A1V9ZZG8</accession>
<evidence type="ECO:0000313" key="5">
    <source>
        <dbReference type="Proteomes" id="UP000243217"/>
    </source>
</evidence>
<comment type="caution">
    <text evidence="4">The sequence shown here is derived from an EMBL/GenBank/DDBJ whole genome shotgun (WGS) entry which is preliminary data.</text>
</comment>
<keyword evidence="5" id="KW-1185">Reference proteome</keyword>
<dbReference type="AlphaFoldDB" id="A0A1V9ZZG8"/>
<evidence type="ECO:0008006" key="6">
    <source>
        <dbReference type="Google" id="ProtNLM"/>
    </source>
</evidence>
<dbReference type="Pfam" id="PF01535">
    <property type="entry name" value="PPR"/>
    <property type="match status" value="1"/>
</dbReference>
<dbReference type="PROSITE" id="PS51375">
    <property type="entry name" value="PPR"/>
    <property type="match status" value="1"/>
</dbReference>
<keyword evidence="3" id="KW-0175">Coiled coil</keyword>
<dbReference type="PANTHER" id="PTHR47447">
    <property type="entry name" value="OS03G0856100 PROTEIN"/>
    <property type="match status" value="1"/>
</dbReference>
<dbReference type="InterPro" id="IPR002885">
    <property type="entry name" value="PPR_rpt"/>
</dbReference>
<dbReference type="PANTHER" id="PTHR47447:SF23">
    <property type="entry name" value="PENTACOTRIPEPTIDE-REPEAT REGION OF PRORP DOMAIN-CONTAINING PROTEIN"/>
    <property type="match status" value="1"/>
</dbReference>
<dbReference type="Proteomes" id="UP000243217">
    <property type="component" value="Unassembled WGS sequence"/>
</dbReference>
<dbReference type="EMBL" id="JNBS01000912">
    <property type="protein sequence ID" value="OQS03404.1"/>
    <property type="molecule type" value="Genomic_DNA"/>
</dbReference>
<proteinExistence type="predicted"/>
<feature type="repeat" description="PPR" evidence="2">
    <location>
        <begin position="560"/>
        <end position="594"/>
    </location>
</feature>
<evidence type="ECO:0000256" key="2">
    <source>
        <dbReference type="PROSITE-ProRule" id="PRU00708"/>
    </source>
</evidence>
<gene>
    <name evidence="4" type="ORF">THRCLA_04297</name>
</gene>
<dbReference type="InterPro" id="IPR011990">
    <property type="entry name" value="TPR-like_helical_dom_sf"/>
</dbReference>
<dbReference type="Gene3D" id="1.25.40.10">
    <property type="entry name" value="Tetratricopeptide repeat domain"/>
    <property type="match status" value="3"/>
</dbReference>
<name>A0A1V9ZZG8_9STRA</name>
<protein>
    <recommendedName>
        <fullName evidence="6">Pentacotripeptide-repeat region of PRORP domain-containing protein</fullName>
    </recommendedName>
</protein>
<evidence type="ECO:0000256" key="3">
    <source>
        <dbReference type="SAM" id="Coils"/>
    </source>
</evidence>
<dbReference type="STRING" id="74557.A0A1V9ZZG8"/>
<sequence length="762" mass="86124">MLSRGRWTRGISPAISSSLCVHTSSKDVSDVERAVAQATASLLARIAAMEQENHQLKSQLKDAMASIKTIDQSMINAVVAKEDNDVELPLLQTMDDPLEDDTSLDEKLEIVTEVKEPTIIAQKPLVENKKAIVAKSLKTAKPPSNKFFFRLMYGSKTMQLSPKLRDSLNQLDVFGRSWEIHEIPAVMNCLVLLDRVPDALAFAKKWTNSITILDHLMGQAARVKCPKLALGLLQLAVERQYDVSTTTYNKCMVACARGPSSYLATVEHLFSDMQEHGHHPNGMTFGALLVAAARLDHWHSAQPTIDMMDTLPYEERLEAYTQVIIRLGRLDHHEFCYRIFKHAMEESLPLGEDAIRSVISSCGKIARRDDAAKMLDYVSLDSIQSLKTFNALIAAYANLNPPKAFEVFQELQKRPGLDLDIYTVNSVLLACVRQRSFEEGLELYESRPVPFDLVTICTMLQLFGQAKKPELAASIFLKALESLPASRALFEEYFEALIECNEADTAIDAFWKYNSHPGFQPTLKILNCLLRACHECTDTGFDLKGKQIFDWFLKKHESIGSVAYNHMLTLLIKAQKIDQAHEWFDEMRLKGIVTYFSFQQLMLAYYDCGEFAKCIDIYNSFQGQRIEMLQQVKWKPYAFPRTGLAVLAQRAHFALGDWDQVIAMAPQLKGRKGQLHPWYTDRGCQELLQKAILATEQKDDWQSCVSLYSMMVSVGMNDNEAYQATVRAVAKAGEFEAALDVNGGEWYRNERTSKGWFTDNNP</sequence>
<dbReference type="SUPFAM" id="SSF48452">
    <property type="entry name" value="TPR-like"/>
    <property type="match status" value="1"/>
</dbReference>
<dbReference type="NCBIfam" id="TIGR00756">
    <property type="entry name" value="PPR"/>
    <property type="match status" value="1"/>
</dbReference>
<dbReference type="OrthoDB" id="185373at2759"/>
<evidence type="ECO:0000256" key="1">
    <source>
        <dbReference type="ARBA" id="ARBA00022737"/>
    </source>
</evidence>
<reference evidence="4 5" key="1">
    <citation type="journal article" date="2014" name="Genome Biol. Evol.">
        <title>The secreted proteins of Achlya hypogyna and Thraustotheca clavata identify the ancestral oomycete secretome and reveal gene acquisitions by horizontal gene transfer.</title>
        <authorList>
            <person name="Misner I."/>
            <person name="Blouin N."/>
            <person name="Leonard G."/>
            <person name="Richards T.A."/>
            <person name="Lane C.E."/>
        </authorList>
    </citation>
    <scope>NUCLEOTIDE SEQUENCE [LARGE SCALE GENOMIC DNA]</scope>
    <source>
        <strain evidence="4 5">ATCC 34112</strain>
    </source>
</reference>
<organism evidence="4 5">
    <name type="scientific">Thraustotheca clavata</name>
    <dbReference type="NCBI Taxonomy" id="74557"/>
    <lineage>
        <taxon>Eukaryota</taxon>
        <taxon>Sar</taxon>
        <taxon>Stramenopiles</taxon>
        <taxon>Oomycota</taxon>
        <taxon>Saprolegniomycetes</taxon>
        <taxon>Saprolegniales</taxon>
        <taxon>Achlyaceae</taxon>
        <taxon>Thraustotheca</taxon>
    </lineage>
</organism>